<dbReference type="InterPro" id="IPR006665">
    <property type="entry name" value="OmpA-like"/>
</dbReference>
<name>A0A1F7RE79_9BACT</name>
<keyword evidence="3" id="KW-0998">Cell outer membrane</keyword>
<dbReference type="PROSITE" id="PS51257">
    <property type="entry name" value="PROKAR_LIPOPROTEIN"/>
    <property type="match status" value="1"/>
</dbReference>
<evidence type="ECO:0000256" key="1">
    <source>
        <dbReference type="ARBA" id="ARBA00004442"/>
    </source>
</evidence>
<evidence type="ECO:0000256" key="3">
    <source>
        <dbReference type="ARBA" id="ARBA00023237"/>
    </source>
</evidence>
<evidence type="ECO:0000259" key="6">
    <source>
        <dbReference type="PROSITE" id="PS51123"/>
    </source>
</evidence>
<protein>
    <recommendedName>
        <fullName evidence="6">OmpA-like domain-containing protein</fullName>
    </recommendedName>
</protein>
<dbReference type="Proteomes" id="UP000178526">
    <property type="component" value="Unassembled WGS sequence"/>
</dbReference>
<feature type="coiled-coil region" evidence="5">
    <location>
        <begin position="78"/>
        <end position="119"/>
    </location>
</feature>
<proteinExistence type="predicted"/>
<dbReference type="PRINTS" id="PR01021">
    <property type="entry name" value="OMPADOMAIN"/>
</dbReference>
<evidence type="ECO:0000256" key="5">
    <source>
        <dbReference type="SAM" id="Coils"/>
    </source>
</evidence>
<dbReference type="EMBL" id="MGDB01000124">
    <property type="protein sequence ID" value="OGL39244.1"/>
    <property type="molecule type" value="Genomic_DNA"/>
</dbReference>
<dbReference type="CDD" id="cd07185">
    <property type="entry name" value="OmpA_C-like"/>
    <property type="match status" value="1"/>
</dbReference>
<keyword evidence="2 4" id="KW-0472">Membrane</keyword>
<dbReference type="Pfam" id="PF00691">
    <property type="entry name" value="OmpA"/>
    <property type="match status" value="1"/>
</dbReference>
<gene>
    <name evidence="7" type="ORF">A2042_07190</name>
</gene>
<reference evidence="7 8" key="1">
    <citation type="journal article" date="2016" name="Nat. Commun.">
        <title>Thousands of microbial genomes shed light on interconnected biogeochemical processes in an aquifer system.</title>
        <authorList>
            <person name="Anantharaman K."/>
            <person name="Brown C.T."/>
            <person name="Hug L.A."/>
            <person name="Sharon I."/>
            <person name="Castelle C.J."/>
            <person name="Probst A.J."/>
            <person name="Thomas B.C."/>
            <person name="Singh A."/>
            <person name="Wilkins M.J."/>
            <person name="Karaoz U."/>
            <person name="Brodie E.L."/>
            <person name="Williams K.H."/>
            <person name="Hubbard S.S."/>
            <person name="Banfield J.F."/>
        </authorList>
    </citation>
    <scope>NUCLEOTIDE SEQUENCE [LARGE SCALE GENOMIC DNA]</scope>
</reference>
<dbReference type="SUPFAM" id="SSF103088">
    <property type="entry name" value="OmpA-like"/>
    <property type="match status" value="1"/>
</dbReference>
<dbReference type="InterPro" id="IPR036737">
    <property type="entry name" value="OmpA-like_sf"/>
</dbReference>
<evidence type="ECO:0000256" key="2">
    <source>
        <dbReference type="ARBA" id="ARBA00023136"/>
    </source>
</evidence>
<evidence type="ECO:0000313" key="8">
    <source>
        <dbReference type="Proteomes" id="UP000178526"/>
    </source>
</evidence>
<dbReference type="InterPro" id="IPR039567">
    <property type="entry name" value="Gly-zipper"/>
</dbReference>
<dbReference type="AlphaFoldDB" id="A0A1F7RE79"/>
<comment type="caution">
    <text evidence="7">The sequence shown here is derived from an EMBL/GenBank/DDBJ whole genome shotgun (WGS) entry which is preliminary data.</text>
</comment>
<dbReference type="InterPro" id="IPR006664">
    <property type="entry name" value="OMP_bac"/>
</dbReference>
<sequence length="242" mass="25534">MKKLSLFLLFAFVTFLTFGCAETQNALSKKSVQGGLLGAAIGAGAGAIIGSQTGHAGVGTAIGAGVGALAGGLIGHAMDKQQDELKQIIDKQNAQQQQMEQMKGEMAAQSTKVADLQRKGDDILINYRGDALFDTGSPILHTGAVNNLKEVAVILKKYPDTRVTIKGHTDTTGSLELNNNLSKQRAEAVKTVLVGEGIAPERIATIGYGPTLPVASNDTPEGRQQNRRVEIEIKANEQQKQG</sequence>
<feature type="domain" description="OmpA-like" evidence="6">
    <location>
        <begin position="120"/>
        <end position="237"/>
    </location>
</feature>
<dbReference type="Gene3D" id="3.30.1330.60">
    <property type="entry name" value="OmpA-like domain"/>
    <property type="match status" value="1"/>
</dbReference>
<keyword evidence="5" id="KW-0175">Coiled coil</keyword>
<dbReference type="PANTHER" id="PTHR30329:SF21">
    <property type="entry name" value="LIPOPROTEIN YIAD-RELATED"/>
    <property type="match status" value="1"/>
</dbReference>
<dbReference type="PANTHER" id="PTHR30329">
    <property type="entry name" value="STATOR ELEMENT OF FLAGELLAR MOTOR COMPLEX"/>
    <property type="match status" value="1"/>
</dbReference>
<dbReference type="Pfam" id="PF13488">
    <property type="entry name" value="Gly-zipper_Omp"/>
    <property type="match status" value="1"/>
</dbReference>
<dbReference type="PROSITE" id="PS51123">
    <property type="entry name" value="OMPA_2"/>
    <property type="match status" value="1"/>
</dbReference>
<accession>A0A1F7RE79</accession>
<organism evidence="7 8">
    <name type="scientific">Candidatus Schekmanbacteria bacterium GWA2_38_11</name>
    <dbReference type="NCBI Taxonomy" id="1817876"/>
    <lineage>
        <taxon>Bacteria</taxon>
        <taxon>Candidatus Schekmaniibacteriota</taxon>
    </lineage>
</organism>
<evidence type="ECO:0000256" key="4">
    <source>
        <dbReference type="PROSITE-ProRule" id="PRU00473"/>
    </source>
</evidence>
<comment type="subcellular location">
    <subcellularLocation>
        <location evidence="1">Cell outer membrane</location>
    </subcellularLocation>
</comment>
<dbReference type="InterPro" id="IPR050330">
    <property type="entry name" value="Bact_OuterMem_StrucFunc"/>
</dbReference>
<evidence type="ECO:0000313" key="7">
    <source>
        <dbReference type="EMBL" id="OGL39244.1"/>
    </source>
</evidence>
<dbReference type="GO" id="GO:0009279">
    <property type="term" value="C:cell outer membrane"/>
    <property type="evidence" value="ECO:0007669"/>
    <property type="project" value="UniProtKB-SubCell"/>
</dbReference>